<dbReference type="RefSeq" id="WP_121687883.1">
    <property type="nucleotide sequence ID" value="NZ_RCUY01000004.1"/>
</dbReference>
<proteinExistence type="predicted"/>
<protein>
    <submittedName>
        <fullName evidence="2">Uncharacterized protein</fullName>
    </submittedName>
</protein>
<gene>
    <name evidence="2" type="ORF">D9V34_05520</name>
</gene>
<sequence>MKLSARVLPAAALLATLLIGGTTAAQAATPSRSDQVQDRVNQVLVEFPGGVQTGPGEVTWNGGETILNIVLEGSLSTFAVGNCATGSMCAYTSTGGAGSKISFTSCTATNSVAPLGSAVRSVANARSSGTAFGYNGSSPVLVVPAGSQVNTSASITRVGC</sequence>
<feature type="chain" id="PRO_5018058418" evidence="1">
    <location>
        <begin position="28"/>
        <end position="160"/>
    </location>
</feature>
<feature type="signal peptide" evidence="1">
    <location>
        <begin position="1"/>
        <end position="27"/>
    </location>
</feature>
<keyword evidence="1" id="KW-0732">Signal</keyword>
<evidence type="ECO:0000256" key="1">
    <source>
        <dbReference type="SAM" id="SignalP"/>
    </source>
</evidence>
<comment type="caution">
    <text evidence="2">The sequence shown here is derived from an EMBL/GenBank/DDBJ whole genome shotgun (WGS) entry which is preliminary data.</text>
</comment>
<name>A0A3L7AVB1_9MICO</name>
<dbReference type="EMBL" id="RCUY01000004">
    <property type="protein sequence ID" value="RLP83470.1"/>
    <property type="molecule type" value="Genomic_DNA"/>
</dbReference>
<dbReference type="Proteomes" id="UP000269438">
    <property type="component" value="Unassembled WGS sequence"/>
</dbReference>
<accession>A0A3L7AVB1</accession>
<reference evidence="2 3" key="1">
    <citation type="submission" date="2018-10" db="EMBL/GenBank/DDBJ databases">
        <authorList>
            <person name="Li J."/>
        </authorList>
    </citation>
    <scope>NUCLEOTIDE SEQUENCE [LARGE SCALE GENOMIC DNA]</scope>
    <source>
        <strain evidence="2 3">JCM 11654</strain>
    </source>
</reference>
<evidence type="ECO:0000313" key="2">
    <source>
        <dbReference type="EMBL" id="RLP83470.1"/>
    </source>
</evidence>
<dbReference type="OrthoDB" id="5068397at2"/>
<evidence type="ECO:0000313" key="3">
    <source>
        <dbReference type="Proteomes" id="UP000269438"/>
    </source>
</evidence>
<organism evidence="2 3">
    <name type="scientific">Mycetocola lacteus</name>
    <dbReference type="NCBI Taxonomy" id="76637"/>
    <lineage>
        <taxon>Bacteria</taxon>
        <taxon>Bacillati</taxon>
        <taxon>Actinomycetota</taxon>
        <taxon>Actinomycetes</taxon>
        <taxon>Micrococcales</taxon>
        <taxon>Microbacteriaceae</taxon>
        <taxon>Mycetocola</taxon>
    </lineage>
</organism>
<dbReference type="AlphaFoldDB" id="A0A3L7AVB1"/>
<keyword evidence="3" id="KW-1185">Reference proteome</keyword>